<dbReference type="PANTHER" id="PTHR45749:SF23">
    <property type="entry name" value="ZINC FINGER MYM-TYPE PROTEIN 1-LIKE"/>
    <property type="match status" value="1"/>
</dbReference>
<name>A0A164MP29_9CRUS</name>
<dbReference type="InterPro" id="IPR012337">
    <property type="entry name" value="RNaseH-like_sf"/>
</dbReference>
<protein>
    <recommendedName>
        <fullName evidence="1">DUF4371 domain-containing protein</fullName>
    </recommendedName>
</protein>
<feature type="domain" description="DUF4371" evidence="1">
    <location>
        <begin position="26"/>
        <end position="138"/>
    </location>
</feature>
<gene>
    <name evidence="2" type="ORF">APZ42_031658</name>
</gene>
<dbReference type="AlphaFoldDB" id="A0A164MP29"/>
<evidence type="ECO:0000313" key="3">
    <source>
        <dbReference type="Proteomes" id="UP000076858"/>
    </source>
</evidence>
<dbReference type="STRING" id="35525.A0A164MP29"/>
<dbReference type="Pfam" id="PF14291">
    <property type="entry name" value="DUF4371"/>
    <property type="match status" value="1"/>
</dbReference>
<proteinExistence type="predicted"/>
<organism evidence="2 3">
    <name type="scientific">Daphnia magna</name>
    <dbReference type="NCBI Taxonomy" id="35525"/>
    <lineage>
        <taxon>Eukaryota</taxon>
        <taxon>Metazoa</taxon>
        <taxon>Ecdysozoa</taxon>
        <taxon>Arthropoda</taxon>
        <taxon>Crustacea</taxon>
        <taxon>Branchiopoda</taxon>
        <taxon>Diplostraca</taxon>
        <taxon>Cladocera</taxon>
        <taxon>Anomopoda</taxon>
        <taxon>Daphniidae</taxon>
        <taxon>Daphnia</taxon>
    </lineage>
</organism>
<dbReference type="OrthoDB" id="6366287at2759"/>
<dbReference type="EMBL" id="LRGB01002992">
    <property type="protein sequence ID" value="KZS05229.1"/>
    <property type="molecule type" value="Genomic_DNA"/>
</dbReference>
<dbReference type="SUPFAM" id="SSF53098">
    <property type="entry name" value="Ribonuclease H-like"/>
    <property type="match status" value="1"/>
</dbReference>
<dbReference type="InterPro" id="IPR025398">
    <property type="entry name" value="DUF4371"/>
</dbReference>
<dbReference type="Proteomes" id="UP000076858">
    <property type="component" value="Unassembled WGS sequence"/>
</dbReference>
<evidence type="ECO:0000313" key="2">
    <source>
        <dbReference type="EMBL" id="KZS05229.1"/>
    </source>
</evidence>
<sequence>MSQFDPFICNYLKEYGNKGKGRSSYLSSTIYEELITIMGVKVLSLIISEIQEARFFSVSIDSTPDLTHVDQLSMIIRYVSVTSHEATERLLSFIPIESHTGEYLANIILKFFENQKIDIKNVRGQPYDNAANMSGRYNDVKAKIIEKNPLAFNIPCTAHSLNLAGVCAAESCFETTRFFGIVQQLFSVFFLDQLIVGHC</sequence>
<comment type="caution">
    <text evidence="2">The sequence shown here is derived from an EMBL/GenBank/DDBJ whole genome shotgun (WGS) entry which is preliminary data.</text>
</comment>
<keyword evidence="3" id="KW-1185">Reference proteome</keyword>
<reference evidence="2 3" key="1">
    <citation type="submission" date="2016-03" db="EMBL/GenBank/DDBJ databases">
        <title>EvidentialGene: Evidence-directed Construction of Genes on Genomes.</title>
        <authorList>
            <person name="Gilbert D.G."/>
            <person name="Choi J.-H."/>
            <person name="Mockaitis K."/>
            <person name="Colbourne J."/>
            <person name="Pfrender M."/>
        </authorList>
    </citation>
    <scope>NUCLEOTIDE SEQUENCE [LARGE SCALE GENOMIC DNA]</scope>
    <source>
        <strain evidence="2 3">Xinb3</strain>
        <tissue evidence="2">Complete organism</tissue>
    </source>
</reference>
<evidence type="ECO:0000259" key="1">
    <source>
        <dbReference type="Pfam" id="PF14291"/>
    </source>
</evidence>
<accession>A0A164MP29</accession>
<dbReference type="PANTHER" id="PTHR45749">
    <property type="match status" value="1"/>
</dbReference>